<dbReference type="EMBL" id="CP101508">
    <property type="protein sequence ID" value="UTV27218.1"/>
    <property type="molecule type" value="Genomic_DNA"/>
</dbReference>
<feature type="transmembrane region" description="Helical" evidence="2">
    <location>
        <begin position="23"/>
        <end position="43"/>
    </location>
</feature>
<accession>A0ABY5GDA3</accession>
<protein>
    <submittedName>
        <fullName evidence="4">OmpA family protein</fullName>
    </submittedName>
</protein>
<organism evidence="4 5">
    <name type="scientific">Photobacterium atrarenae</name>
    <dbReference type="NCBI Taxonomy" id="865757"/>
    <lineage>
        <taxon>Bacteria</taxon>
        <taxon>Pseudomonadati</taxon>
        <taxon>Pseudomonadota</taxon>
        <taxon>Gammaproteobacteria</taxon>
        <taxon>Vibrionales</taxon>
        <taxon>Vibrionaceae</taxon>
        <taxon>Photobacterium</taxon>
    </lineage>
</organism>
<dbReference type="Pfam" id="PF00691">
    <property type="entry name" value="OmpA"/>
    <property type="match status" value="1"/>
</dbReference>
<feature type="domain" description="OmpA-like" evidence="3">
    <location>
        <begin position="85"/>
        <end position="223"/>
    </location>
</feature>
<sequence>MSAIFTQKQSEQEESHWLSVSDLMAGLMMVFLFIAIALMRNAFLERDKIKNIAVAYQENQVAIYDALQAEFKKDLARWNADIDEETLTFTFKSPEVLFKEGRANINDEYKELLQDFFPRYMEVLNPFIDSINEVRIEGHTSSEWDRNTPPDEAYFKNMELSQRRTRTVLDYVYRLDNSSLDRTWIKKHFAAVGLSSSRIITRPDGSEDKGKSRRVSFRVITNSDIQIKQILESTE</sequence>
<evidence type="ECO:0000256" key="2">
    <source>
        <dbReference type="SAM" id="Phobius"/>
    </source>
</evidence>
<keyword evidence="2" id="KW-0812">Transmembrane</keyword>
<keyword evidence="5" id="KW-1185">Reference proteome</keyword>
<name>A0ABY5GDA3_9GAMM</name>
<evidence type="ECO:0000259" key="3">
    <source>
        <dbReference type="PROSITE" id="PS51123"/>
    </source>
</evidence>
<dbReference type="PROSITE" id="PS51123">
    <property type="entry name" value="OMPA_2"/>
    <property type="match status" value="1"/>
</dbReference>
<dbReference type="RefSeq" id="WP_255388432.1">
    <property type="nucleotide sequence ID" value="NZ_CP101508.1"/>
</dbReference>
<dbReference type="Gene3D" id="3.30.1330.60">
    <property type="entry name" value="OmpA-like domain"/>
    <property type="match status" value="1"/>
</dbReference>
<dbReference type="PANTHER" id="PTHR30329">
    <property type="entry name" value="STATOR ELEMENT OF FLAGELLAR MOTOR COMPLEX"/>
    <property type="match status" value="1"/>
</dbReference>
<dbReference type="InterPro" id="IPR050330">
    <property type="entry name" value="Bact_OuterMem_StrucFunc"/>
</dbReference>
<proteinExistence type="predicted"/>
<reference evidence="4" key="1">
    <citation type="submission" date="2022-07" db="EMBL/GenBank/DDBJ databases">
        <title>Genome sequencing of Photobacterium atrarenae GJH2-4.</title>
        <authorList>
            <person name="Park S.-J."/>
        </authorList>
    </citation>
    <scope>NUCLEOTIDE SEQUENCE</scope>
    <source>
        <strain evidence="4">GJH2-4</strain>
    </source>
</reference>
<gene>
    <name evidence="4" type="ORF">NNL38_12885</name>
</gene>
<evidence type="ECO:0000313" key="4">
    <source>
        <dbReference type="EMBL" id="UTV27218.1"/>
    </source>
</evidence>
<evidence type="ECO:0000313" key="5">
    <source>
        <dbReference type="Proteomes" id="UP001057998"/>
    </source>
</evidence>
<dbReference type="Proteomes" id="UP001057998">
    <property type="component" value="Chromosome 1"/>
</dbReference>
<evidence type="ECO:0000256" key="1">
    <source>
        <dbReference type="PROSITE-ProRule" id="PRU00473"/>
    </source>
</evidence>
<keyword evidence="2" id="KW-1133">Transmembrane helix</keyword>
<dbReference type="PANTHER" id="PTHR30329:SF21">
    <property type="entry name" value="LIPOPROTEIN YIAD-RELATED"/>
    <property type="match status" value="1"/>
</dbReference>
<dbReference type="SUPFAM" id="SSF103088">
    <property type="entry name" value="OmpA-like"/>
    <property type="match status" value="1"/>
</dbReference>
<dbReference type="InterPro" id="IPR006665">
    <property type="entry name" value="OmpA-like"/>
</dbReference>
<keyword evidence="1 2" id="KW-0472">Membrane</keyword>
<dbReference type="InterPro" id="IPR036737">
    <property type="entry name" value="OmpA-like_sf"/>
</dbReference>